<accession>A0A151T4A6</accession>
<gene>
    <name evidence="1" type="ORF">KK1_016381</name>
</gene>
<sequence length="510" mass="57421">MAVTQEQGHVSLKLVVNKETNKVLFAEAGKDFVDVLFSFLTLPLGTIVRLLEKESNIGPVTIGCLNSLYHSVTDLDNCLWNRTFKEILLQPRNSSQDYCNSLKLNIDDSDSKYYVCTDFGSCSCFQLIPYTTTLNCRYGFPLTRTAFSENFCNGFVNAAASFIVTDDLIVMPNSVDYTTFALLQNLGIKSPSSVKEMTVNVNKEKVLDLLKCSLLSKTSLTNLFLEKKPIPERSRFLSFSSEEYSCIKIMLKLVIRKSDGKILYAQGEKDFADLVLSFLTFPLGGVVSKLGGNCSLGSIDGLYKSIADLNDNKYLMSKEAKNRLLDPHLLPQFKLSNKILSMDVLRYSYRYVYANGERILYVQFFKGEYENKSNLKCYEVFPTVDFEGFVKGPAMYVVTDDLVVAPLSPISALNLLNRLNTPFNDLKEKVVTIGLKEVRVHVVLLSILCHTFVFWSFYARLNFTSILSYNFSFYVVVLVQCLNILKASLTSTSALTNGLGRLLTEVKEEK</sequence>
<keyword evidence="2" id="KW-1185">Reference proteome</keyword>
<reference evidence="1 2" key="1">
    <citation type="journal article" date="2012" name="Nat. Biotechnol.">
        <title>Draft genome sequence of pigeonpea (Cajanus cajan), an orphan legume crop of resource-poor farmers.</title>
        <authorList>
            <person name="Varshney R.K."/>
            <person name="Chen W."/>
            <person name="Li Y."/>
            <person name="Bharti A.K."/>
            <person name="Saxena R.K."/>
            <person name="Schlueter J.A."/>
            <person name="Donoghue M.T."/>
            <person name="Azam S."/>
            <person name="Fan G."/>
            <person name="Whaley A.M."/>
            <person name="Farmer A.D."/>
            <person name="Sheridan J."/>
            <person name="Iwata A."/>
            <person name="Tuteja R."/>
            <person name="Penmetsa R.V."/>
            <person name="Wu W."/>
            <person name="Upadhyaya H.D."/>
            <person name="Yang S.P."/>
            <person name="Shah T."/>
            <person name="Saxena K.B."/>
            <person name="Michael T."/>
            <person name="McCombie W.R."/>
            <person name="Yang B."/>
            <person name="Zhang G."/>
            <person name="Yang H."/>
            <person name="Wang J."/>
            <person name="Spillane C."/>
            <person name="Cook D.R."/>
            <person name="May G.D."/>
            <person name="Xu X."/>
            <person name="Jackson S.A."/>
        </authorList>
    </citation>
    <scope>NUCLEOTIDE SEQUENCE [LARGE SCALE GENOMIC DNA]</scope>
    <source>
        <strain evidence="2">cv. Asha</strain>
    </source>
</reference>
<protein>
    <recommendedName>
        <fullName evidence="3">DUF674 family protein</fullName>
    </recommendedName>
</protein>
<dbReference type="OMA" id="INECFAC"/>
<organism evidence="1 2">
    <name type="scientific">Cajanus cajan</name>
    <name type="common">Pigeon pea</name>
    <name type="synonym">Cajanus indicus</name>
    <dbReference type="NCBI Taxonomy" id="3821"/>
    <lineage>
        <taxon>Eukaryota</taxon>
        <taxon>Viridiplantae</taxon>
        <taxon>Streptophyta</taxon>
        <taxon>Embryophyta</taxon>
        <taxon>Tracheophyta</taxon>
        <taxon>Spermatophyta</taxon>
        <taxon>Magnoliopsida</taxon>
        <taxon>eudicotyledons</taxon>
        <taxon>Gunneridae</taxon>
        <taxon>Pentapetalae</taxon>
        <taxon>rosids</taxon>
        <taxon>fabids</taxon>
        <taxon>Fabales</taxon>
        <taxon>Fabaceae</taxon>
        <taxon>Papilionoideae</taxon>
        <taxon>50 kb inversion clade</taxon>
        <taxon>NPAAA clade</taxon>
        <taxon>indigoferoid/millettioid clade</taxon>
        <taxon>Phaseoleae</taxon>
        <taxon>Cajanus</taxon>
    </lineage>
</organism>
<dbReference type="PANTHER" id="PTHR33103:SF43">
    <property type="entry name" value="DUF674 FAMILY PROTEIN"/>
    <property type="match status" value="1"/>
</dbReference>
<dbReference type="InterPro" id="IPR007750">
    <property type="entry name" value="DUF674"/>
</dbReference>
<dbReference type="Proteomes" id="UP000075243">
    <property type="component" value="Chromosome 8"/>
</dbReference>
<dbReference type="PANTHER" id="PTHR33103">
    <property type="entry name" value="OS01G0153900 PROTEIN"/>
    <property type="match status" value="1"/>
</dbReference>
<dbReference type="Gramene" id="C.cajan_15916.t">
    <property type="protein sequence ID" value="C.cajan_15916.t"/>
    <property type="gene ID" value="C.cajan_15916"/>
</dbReference>
<dbReference type="AlphaFoldDB" id="A0A151T4A6"/>
<dbReference type="EMBL" id="CM003610">
    <property type="protein sequence ID" value="KYP61869.1"/>
    <property type="molecule type" value="Genomic_DNA"/>
</dbReference>
<name>A0A151T4A6_CAJCA</name>
<proteinExistence type="predicted"/>
<evidence type="ECO:0000313" key="1">
    <source>
        <dbReference type="EMBL" id="KYP61869.1"/>
    </source>
</evidence>
<evidence type="ECO:0000313" key="2">
    <source>
        <dbReference type="Proteomes" id="UP000075243"/>
    </source>
</evidence>
<evidence type="ECO:0008006" key="3">
    <source>
        <dbReference type="Google" id="ProtNLM"/>
    </source>
</evidence>
<dbReference type="Pfam" id="PF05056">
    <property type="entry name" value="DUF674"/>
    <property type="match status" value="1"/>
</dbReference>